<gene>
    <name evidence="1" type="ORF">EVAR_57768_1</name>
</gene>
<proteinExistence type="predicted"/>
<sequence>MYVSLSNRNVKDSNSDLRFLSSVKLDLPHGERRAARAAVRPPIRTGRTRKAIHKTRHRHDLSLNFISPRCVISARSTRRRRRPTRADAKDFFECGDKKYREAPSEDGEGRCYASNF</sequence>
<keyword evidence="2" id="KW-1185">Reference proteome</keyword>
<name>A0A4C1Y450_EUMVA</name>
<organism evidence="1 2">
    <name type="scientific">Eumeta variegata</name>
    <name type="common">Bagworm moth</name>
    <name type="synonym">Eumeta japonica</name>
    <dbReference type="NCBI Taxonomy" id="151549"/>
    <lineage>
        <taxon>Eukaryota</taxon>
        <taxon>Metazoa</taxon>
        <taxon>Ecdysozoa</taxon>
        <taxon>Arthropoda</taxon>
        <taxon>Hexapoda</taxon>
        <taxon>Insecta</taxon>
        <taxon>Pterygota</taxon>
        <taxon>Neoptera</taxon>
        <taxon>Endopterygota</taxon>
        <taxon>Lepidoptera</taxon>
        <taxon>Glossata</taxon>
        <taxon>Ditrysia</taxon>
        <taxon>Tineoidea</taxon>
        <taxon>Psychidae</taxon>
        <taxon>Oiketicinae</taxon>
        <taxon>Eumeta</taxon>
    </lineage>
</organism>
<dbReference type="EMBL" id="BGZK01001094">
    <property type="protein sequence ID" value="GBP71001.1"/>
    <property type="molecule type" value="Genomic_DNA"/>
</dbReference>
<protein>
    <submittedName>
        <fullName evidence="1">Uncharacterized protein</fullName>
    </submittedName>
</protein>
<reference evidence="1 2" key="1">
    <citation type="journal article" date="2019" name="Commun. Biol.">
        <title>The bagworm genome reveals a unique fibroin gene that provides high tensile strength.</title>
        <authorList>
            <person name="Kono N."/>
            <person name="Nakamura H."/>
            <person name="Ohtoshi R."/>
            <person name="Tomita M."/>
            <person name="Numata K."/>
            <person name="Arakawa K."/>
        </authorList>
    </citation>
    <scope>NUCLEOTIDE SEQUENCE [LARGE SCALE GENOMIC DNA]</scope>
</reference>
<evidence type="ECO:0000313" key="2">
    <source>
        <dbReference type="Proteomes" id="UP000299102"/>
    </source>
</evidence>
<comment type="caution">
    <text evidence="1">The sequence shown here is derived from an EMBL/GenBank/DDBJ whole genome shotgun (WGS) entry which is preliminary data.</text>
</comment>
<dbReference type="Proteomes" id="UP000299102">
    <property type="component" value="Unassembled WGS sequence"/>
</dbReference>
<accession>A0A4C1Y450</accession>
<dbReference type="AlphaFoldDB" id="A0A4C1Y450"/>
<evidence type="ECO:0000313" key="1">
    <source>
        <dbReference type="EMBL" id="GBP71001.1"/>
    </source>
</evidence>